<sequence length="275" mass="31398">MFTLLLRRLQIASSIGLLSCGLMFVMLSTPAQAVDRAVEPACHLLAHLNENKETVAKEGLTLPRWYELHHRLLTLLTDEAGCTLEVIGSPWSRSLTLLQQGKIDLMLTMSYTEERNQYADFIGIHYMEESVLVLHKDQLAKVKQLADIKLLPGPIGVLRDAFYGAAFEQMKTEPSYQPFLQYANSLTQKLNMLQRHRVLGMIEDKTQFLEWSRAYPDLAATYQYSLTLHRAPVYIVASRSSLTPARRQRLHQAWQRVYGKPAHLAILAEFGWSLE</sequence>
<organism evidence="5 6">
    <name type="scientific">Rheinheimera riviphila</name>
    <dbReference type="NCBI Taxonomy" id="1834037"/>
    <lineage>
        <taxon>Bacteria</taxon>
        <taxon>Pseudomonadati</taxon>
        <taxon>Pseudomonadota</taxon>
        <taxon>Gammaproteobacteria</taxon>
        <taxon>Chromatiales</taxon>
        <taxon>Chromatiaceae</taxon>
        <taxon>Rheinheimera</taxon>
    </lineage>
</organism>
<proteinExistence type="inferred from homology"/>
<dbReference type="PANTHER" id="PTHR35936:SF25">
    <property type="entry name" value="ABC TRANSPORTER SUBSTRATE-BINDING PROTEIN"/>
    <property type="match status" value="1"/>
</dbReference>
<comment type="similarity">
    <text evidence="1">Belongs to the bacterial solute-binding protein 3 family.</text>
</comment>
<evidence type="ECO:0000313" key="5">
    <source>
        <dbReference type="EMBL" id="RVU33532.1"/>
    </source>
</evidence>
<dbReference type="Proteomes" id="UP000283077">
    <property type="component" value="Unassembled WGS sequence"/>
</dbReference>
<evidence type="ECO:0000259" key="4">
    <source>
        <dbReference type="Pfam" id="PF00497"/>
    </source>
</evidence>
<dbReference type="PANTHER" id="PTHR35936">
    <property type="entry name" value="MEMBRANE-BOUND LYTIC MUREIN TRANSGLYCOSYLASE F"/>
    <property type="match status" value="1"/>
</dbReference>
<reference evidence="5 6" key="1">
    <citation type="submission" date="2019-01" db="EMBL/GenBank/DDBJ databases">
        <authorList>
            <person name="Chen W.-M."/>
        </authorList>
    </citation>
    <scope>NUCLEOTIDE SEQUENCE [LARGE SCALE GENOMIC DNA]</scope>
    <source>
        <strain evidence="5 6">KYPC3</strain>
    </source>
</reference>
<dbReference type="AlphaFoldDB" id="A0A437QGA0"/>
<feature type="domain" description="Solute-binding protein family 3/N-terminal" evidence="4">
    <location>
        <begin position="72"/>
        <end position="172"/>
    </location>
</feature>
<keyword evidence="6" id="KW-1185">Reference proteome</keyword>
<dbReference type="PROSITE" id="PS51257">
    <property type="entry name" value="PROKAR_LIPOPROTEIN"/>
    <property type="match status" value="1"/>
</dbReference>
<name>A0A437QGA0_9GAMM</name>
<dbReference type="Pfam" id="PF00497">
    <property type="entry name" value="SBP_bac_3"/>
    <property type="match status" value="1"/>
</dbReference>
<dbReference type="Gene3D" id="3.40.190.10">
    <property type="entry name" value="Periplasmic binding protein-like II"/>
    <property type="match status" value="2"/>
</dbReference>
<dbReference type="OrthoDB" id="9768183at2"/>
<feature type="signal peptide" evidence="3">
    <location>
        <begin position="1"/>
        <end position="33"/>
    </location>
</feature>
<gene>
    <name evidence="5" type="ORF">EOE67_16070</name>
</gene>
<evidence type="ECO:0000256" key="1">
    <source>
        <dbReference type="ARBA" id="ARBA00010333"/>
    </source>
</evidence>
<evidence type="ECO:0000256" key="3">
    <source>
        <dbReference type="SAM" id="SignalP"/>
    </source>
</evidence>
<evidence type="ECO:0000256" key="2">
    <source>
        <dbReference type="ARBA" id="ARBA00022729"/>
    </source>
</evidence>
<dbReference type="SUPFAM" id="SSF53850">
    <property type="entry name" value="Periplasmic binding protein-like II"/>
    <property type="match status" value="1"/>
</dbReference>
<evidence type="ECO:0000313" key="6">
    <source>
        <dbReference type="Proteomes" id="UP000283077"/>
    </source>
</evidence>
<dbReference type="RefSeq" id="WP_127700360.1">
    <property type="nucleotide sequence ID" value="NZ_SACS01000020.1"/>
</dbReference>
<keyword evidence="2 3" id="KW-0732">Signal</keyword>
<feature type="chain" id="PRO_5019233464" evidence="3">
    <location>
        <begin position="34"/>
        <end position="275"/>
    </location>
</feature>
<comment type="caution">
    <text evidence="5">The sequence shown here is derived from an EMBL/GenBank/DDBJ whole genome shotgun (WGS) entry which is preliminary data.</text>
</comment>
<protein>
    <submittedName>
        <fullName evidence="5">Transporter substrate-binding domain-containing protein</fullName>
    </submittedName>
</protein>
<dbReference type="EMBL" id="SACS01000020">
    <property type="protein sequence ID" value="RVU33532.1"/>
    <property type="molecule type" value="Genomic_DNA"/>
</dbReference>
<dbReference type="InterPro" id="IPR001638">
    <property type="entry name" value="Solute-binding_3/MltF_N"/>
</dbReference>
<accession>A0A437QGA0</accession>